<evidence type="ECO:0000313" key="2">
    <source>
        <dbReference type="EMBL" id="KAG8228854.1"/>
    </source>
</evidence>
<evidence type="ECO:0000313" key="3">
    <source>
        <dbReference type="Proteomes" id="UP000792457"/>
    </source>
</evidence>
<dbReference type="EMBL" id="KZ308392">
    <property type="protein sequence ID" value="KAG8228854.1"/>
    <property type="molecule type" value="Genomic_DNA"/>
</dbReference>
<dbReference type="Proteomes" id="UP000792457">
    <property type="component" value="Unassembled WGS sequence"/>
</dbReference>
<name>A0A8K0K7A8_LADFU</name>
<sequence length="157" mass="17988">MHSTTSADSAQNELALRALDFKGQALTFNATTDGILATLSHCLEIMEKREEGWRKRLEREVERRRKAEELCRLTRQHTAQAVQQRQQQSNARSALARGGPDFEEGPHSALNDEEFYDAVESALDKIEEEAEFRERLKNIHQNVTSVSKATSHRLWPE</sequence>
<reference evidence="2" key="2">
    <citation type="submission" date="2017-10" db="EMBL/GenBank/DDBJ databases">
        <title>Ladona fulva Genome sequencing and assembly.</title>
        <authorList>
            <person name="Murali S."/>
            <person name="Richards S."/>
            <person name="Bandaranaike D."/>
            <person name="Bellair M."/>
            <person name="Blankenburg K."/>
            <person name="Chao H."/>
            <person name="Dinh H."/>
            <person name="Doddapaneni H."/>
            <person name="Dugan-Rocha S."/>
            <person name="Elkadiri S."/>
            <person name="Gnanaolivu R."/>
            <person name="Hernandez B."/>
            <person name="Skinner E."/>
            <person name="Javaid M."/>
            <person name="Lee S."/>
            <person name="Li M."/>
            <person name="Ming W."/>
            <person name="Munidasa M."/>
            <person name="Muniz J."/>
            <person name="Nguyen L."/>
            <person name="Hughes D."/>
            <person name="Osuji N."/>
            <person name="Pu L.-L."/>
            <person name="Puazo M."/>
            <person name="Qu C."/>
            <person name="Quiroz J."/>
            <person name="Raj R."/>
            <person name="Weissenberger G."/>
            <person name="Xin Y."/>
            <person name="Zou X."/>
            <person name="Han Y."/>
            <person name="Worley K."/>
            <person name="Muzny D."/>
            <person name="Gibbs R."/>
        </authorList>
    </citation>
    <scope>NUCLEOTIDE SEQUENCE</scope>
    <source>
        <strain evidence="2">Sampled in the wild</strain>
    </source>
</reference>
<gene>
    <name evidence="2" type="ORF">J437_LFUL008350</name>
</gene>
<accession>A0A8K0K7A8</accession>
<feature type="region of interest" description="Disordered" evidence="1">
    <location>
        <begin position="81"/>
        <end position="111"/>
    </location>
</feature>
<dbReference type="AlphaFoldDB" id="A0A8K0K7A8"/>
<keyword evidence="3" id="KW-1185">Reference proteome</keyword>
<organism evidence="2 3">
    <name type="scientific">Ladona fulva</name>
    <name type="common">Scarce chaser dragonfly</name>
    <name type="synonym">Libellula fulva</name>
    <dbReference type="NCBI Taxonomy" id="123851"/>
    <lineage>
        <taxon>Eukaryota</taxon>
        <taxon>Metazoa</taxon>
        <taxon>Ecdysozoa</taxon>
        <taxon>Arthropoda</taxon>
        <taxon>Hexapoda</taxon>
        <taxon>Insecta</taxon>
        <taxon>Pterygota</taxon>
        <taxon>Palaeoptera</taxon>
        <taxon>Odonata</taxon>
        <taxon>Epiprocta</taxon>
        <taxon>Anisoptera</taxon>
        <taxon>Libelluloidea</taxon>
        <taxon>Libellulidae</taxon>
        <taxon>Ladona</taxon>
    </lineage>
</organism>
<protein>
    <submittedName>
        <fullName evidence="2">Uncharacterized protein</fullName>
    </submittedName>
</protein>
<dbReference type="OrthoDB" id="2344588at2759"/>
<comment type="caution">
    <text evidence="2">The sequence shown here is derived from an EMBL/GenBank/DDBJ whole genome shotgun (WGS) entry which is preliminary data.</text>
</comment>
<evidence type="ECO:0000256" key="1">
    <source>
        <dbReference type="SAM" id="MobiDB-lite"/>
    </source>
</evidence>
<reference evidence="2" key="1">
    <citation type="submission" date="2013-04" db="EMBL/GenBank/DDBJ databases">
        <authorList>
            <person name="Qu J."/>
            <person name="Murali S.C."/>
            <person name="Bandaranaike D."/>
            <person name="Bellair M."/>
            <person name="Blankenburg K."/>
            <person name="Chao H."/>
            <person name="Dinh H."/>
            <person name="Doddapaneni H."/>
            <person name="Downs B."/>
            <person name="Dugan-Rocha S."/>
            <person name="Elkadiri S."/>
            <person name="Gnanaolivu R.D."/>
            <person name="Hernandez B."/>
            <person name="Javaid M."/>
            <person name="Jayaseelan J.C."/>
            <person name="Lee S."/>
            <person name="Li M."/>
            <person name="Ming W."/>
            <person name="Munidasa M."/>
            <person name="Muniz J."/>
            <person name="Nguyen L."/>
            <person name="Ongeri F."/>
            <person name="Osuji N."/>
            <person name="Pu L.-L."/>
            <person name="Puazo M."/>
            <person name="Qu C."/>
            <person name="Quiroz J."/>
            <person name="Raj R."/>
            <person name="Weissenberger G."/>
            <person name="Xin Y."/>
            <person name="Zou X."/>
            <person name="Han Y."/>
            <person name="Richards S."/>
            <person name="Worley K."/>
            <person name="Muzny D."/>
            <person name="Gibbs R."/>
        </authorList>
    </citation>
    <scope>NUCLEOTIDE SEQUENCE</scope>
    <source>
        <strain evidence="2">Sampled in the wild</strain>
    </source>
</reference>
<feature type="non-terminal residue" evidence="2">
    <location>
        <position position="1"/>
    </location>
</feature>
<proteinExistence type="predicted"/>
<feature type="compositionally biased region" description="Low complexity" evidence="1">
    <location>
        <begin position="81"/>
        <end position="97"/>
    </location>
</feature>